<sequence length="105" mass="11911">METRSPVRTDLFHLTIPLLTIFKQVVVNKNFDALDWEKLEQIVSGAMKEGCARQADVDEVSGTAKRGRDFNADRLGNIYKCLDGKIYGTRGRVPPQVRTIKSRKM</sequence>
<evidence type="ECO:0000313" key="2">
    <source>
        <dbReference type="Proteomes" id="UP001240529"/>
    </source>
</evidence>
<proteinExistence type="predicted"/>
<evidence type="ECO:0000313" key="1">
    <source>
        <dbReference type="EMBL" id="MDQ7953129.1"/>
    </source>
</evidence>
<dbReference type="RefSeq" id="WP_305730494.1">
    <property type="nucleotide sequence ID" value="NZ_JAUZEA010000007.1"/>
</dbReference>
<dbReference type="AlphaFoldDB" id="A0AAP5F3J1"/>
<name>A0AAP5F3J1_9GAMM</name>
<comment type="caution">
    <text evidence="1">The sequence shown here is derived from an EMBL/GenBank/DDBJ whole genome shotgun (WGS) entry which is preliminary data.</text>
</comment>
<protein>
    <submittedName>
        <fullName evidence="1">Uncharacterized protein</fullName>
    </submittedName>
</protein>
<reference evidence="1" key="1">
    <citation type="submission" date="2023-07" db="EMBL/GenBank/DDBJ databases">
        <authorList>
            <person name="Shahid S."/>
            <person name="Akbar M.Y."/>
            <person name="Ajmal W."/>
            <person name="Ansari A."/>
            <person name="Ghazanfar S."/>
        </authorList>
    </citation>
    <scope>NUCLEOTIDE SEQUENCE</scope>
    <source>
        <strain evidence="1">NIGAB</strain>
    </source>
</reference>
<dbReference type="EMBL" id="JAVIAC010000007">
    <property type="protein sequence ID" value="MDQ7953129.1"/>
    <property type="molecule type" value="Genomic_DNA"/>
</dbReference>
<gene>
    <name evidence="1" type="ORF">Q0031_15205</name>
</gene>
<accession>A0AAP5F3J1</accession>
<organism evidence="1 2">
    <name type="scientific">Stenotrophomonas geniculata</name>
    <dbReference type="NCBI Taxonomy" id="86188"/>
    <lineage>
        <taxon>Bacteria</taxon>
        <taxon>Pseudomonadati</taxon>
        <taxon>Pseudomonadota</taxon>
        <taxon>Gammaproteobacteria</taxon>
        <taxon>Lysobacterales</taxon>
        <taxon>Lysobacteraceae</taxon>
        <taxon>Stenotrophomonas</taxon>
    </lineage>
</organism>
<dbReference type="Proteomes" id="UP001240529">
    <property type="component" value="Unassembled WGS sequence"/>
</dbReference>